<dbReference type="InParanoid" id="A0A061F6C3"/>
<dbReference type="PANTHER" id="PTHR35317:SF31">
    <property type="entry name" value="DUF4219 DOMAIN-CONTAINING PROTEIN"/>
    <property type="match status" value="1"/>
</dbReference>
<reference evidence="1 2" key="1">
    <citation type="journal article" date="2013" name="Genome Biol.">
        <title>The genome sequence of the most widely cultivated cacao type and its use to identify candidate genes regulating pod color.</title>
        <authorList>
            <person name="Motamayor J.C."/>
            <person name="Mockaitis K."/>
            <person name="Schmutz J."/>
            <person name="Haiminen N."/>
            <person name="Iii D.L."/>
            <person name="Cornejo O."/>
            <person name="Findley S.D."/>
            <person name="Zheng P."/>
            <person name="Utro F."/>
            <person name="Royaert S."/>
            <person name="Saski C."/>
            <person name="Jenkins J."/>
            <person name="Podicheti R."/>
            <person name="Zhao M."/>
            <person name="Scheffler B.E."/>
            <person name="Stack J.C."/>
            <person name="Feltus F.A."/>
            <person name="Mustiga G.M."/>
            <person name="Amores F."/>
            <person name="Phillips W."/>
            <person name="Marelli J.P."/>
            <person name="May G.D."/>
            <person name="Shapiro H."/>
            <person name="Ma J."/>
            <person name="Bustamante C.D."/>
            <person name="Schnell R.J."/>
            <person name="Main D."/>
            <person name="Gilbert D."/>
            <person name="Parida L."/>
            <person name="Kuhn D.N."/>
        </authorList>
    </citation>
    <scope>NUCLEOTIDE SEQUENCE [LARGE SCALE GENOMIC DNA]</scope>
    <source>
        <strain evidence="2">cv. Matina 1-6</strain>
    </source>
</reference>
<keyword evidence="2" id="KW-1185">Reference proteome</keyword>
<dbReference type="EMBL" id="CM001885">
    <property type="protein sequence ID" value="EOY12586.1"/>
    <property type="molecule type" value="Genomic_DNA"/>
</dbReference>
<dbReference type="OMA" id="MVMENED"/>
<dbReference type="Proteomes" id="UP000026915">
    <property type="component" value="Chromosome 7"/>
</dbReference>
<accession>A0A061F6C3</accession>
<dbReference type="Gramene" id="EOY12586">
    <property type="protein sequence ID" value="EOY12586"/>
    <property type="gene ID" value="TCM_031100"/>
</dbReference>
<organism evidence="1 2">
    <name type="scientific">Theobroma cacao</name>
    <name type="common">Cacao</name>
    <name type="synonym">Cocoa</name>
    <dbReference type="NCBI Taxonomy" id="3641"/>
    <lineage>
        <taxon>Eukaryota</taxon>
        <taxon>Viridiplantae</taxon>
        <taxon>Streptophyta</taxon>
        <taxon>Embryophyta</taxon>
        <taxon>Tracheophyta</taxon>
        <taxon>Spermatophyta</taxon>
        <taxon>Magnoliopsida</taxon>
        <taxon>eudicotyledons</taxon>
        <taxon>Gunneridae</taxon>
        <taxon>Pentapetalae</taxon>
        <taxon>rosids</taxon>
        <taxon>malvids</taxon>
        <taxon>Malvales</taxon>
        <taxon>Malvaceae</taxon>
        <taxon>Byttnerioideae</taxon>
        <taxon>Theobroma</taxon>
    </lineage>
</organism>
<dbReference type="AlphaFoldDB" id="A0A061F6C3"/>
<dbReference type="Pfam" id="PF14223">
    <property type="entry name" value="Retrotran_gag_2"/>
    <property type="match status" value="1"/>
</dbReference>
<dbReference type="HOGENOM" id="CLU_021137_2_4_1"/>
<dbReference type="eggNOG" id="KOG0017">
    <property type="taxonomic scope" value="Eukaryota"/>
</dbReference>
<evidence type="ECO:0000313" key="1">
    <source>
        <dbReference type="EMBL" id="EOY12586.1"/>
    </source>
</evidence>
<evidence type="ECO:0000313" key="2">
    <source>
        <dbReference type="Proteomes" id="UP000026915"/>
    </source>
</evidence>
<protein>
    <submittedName>
        <fullName evidence="1">Uncharacterized protein</fullName>
    </submittedName>
</protein>
<name>A0A061F6C3_THECC</name>
<dbReference type="PANTHER" id="PTHR35317">
    <property type="entry name" value="OS04G0629600 PROTEIN"/>
    <property type="match status" value="1"/>
</dbReference>
<proteinExistence type="predicted"/>
<gene>
    <name evidence="1" type="ORF">TCM_031100</name>
</gene>
<sequence>MATSVPSIFTGDNYVFWPVTMKSYLKAFCLWDVVETGEDLVQRHVNPTLAQIRQFEEDKAKRYKALSCLQSVVADDIFSRIMHLDSPKEVWDHLKDGFFGSDRTRHVQILNLSRQFEMLRMEDDENIKEFSSKMMSLVNQLRLLGKNVTEERLVNKIL</sequence>